<gene>
    <name evidence="5" type="ORF">JOM49_005812</name>
</gene>
<dbReference type="PANTHER" id="PTHR24321:SF8">
    <property type="entry name" value="ESTRADIOL 17-BETA-DEHYDROGENASE 8-RELATED"/>
    <property type="match status" value="1"/>
</dbReference>
<dbReference type="PANTHER" id="PTHR24321">
    <property type="entry name" value="DEHYDROGENASES, SHORT CHAIN"/>
    <property type="match status" value="1"/>
</dbReference>
<dbReference type="PRINTS" id="PR00081">
    <property type="entry name" value="GDHRDH"/>
</dbReference>
<reference evidence="5 6" key="1">
    <citation type="submission" date="2021-03" db="EMBL/GenBank/DDBJ databases">
        <title>Sequencing the genomes of 1000 actinobacteria strains.</title>
        <authorList>
            <person name="Klenk H.-P."/>
        </authorList>
    </citation>
    <scope>NUCLEOTIDE SEQUENCE [LARGE SCALE GENOMIC DNA]</scope>
    <source>
        <strain evidence="5 6">DSM 45510</strain>
    </source>
</reference>
<keyword evidence="6" id="KW-1185">Reference proteome</keyword>
<evidence type="ECO:0000313" key="5">
    <source>
        <dbReference type="EMBL" id="MBP2184286.1"/>
    </source>
</evidence>
<dbReference type="Gene3D" id="3.40.50.720">
    <property type="entry name" value="NAD(P)-binding Rossmann-like Domain"/>
    <property type="match status" value="1"/>
</dbReference>
<dbReference type="PRINTS" id="PR00080">
    <property type="entry name" value="SDRFAMILY"/>
</dbReference>
<comment type="similarity">
    <text evidence="1">Belongs to the short-chain dehydrogenases/reductases (SDR) family.</text>
</comment>
<evidence type="ECO:0000256" key="3">
    <source>
        <dbReference type="ARBA" id="ARBA00023027"/>
    </source>
</evidence>
<keyword evidence="3" id="KW-0520">NAD</keyword>
<evidence type="ECO:0000313" key="6">
    <source>
        <dbReference type="Proteomes" id="UP000741013"/>
    </source>
</evidence>
<evidence type="ECO:0000256" key="2">
    <source>
        <dbReference type="ARBA" id="ARBA00023002"/>
    </source>
</evidence>
<dbReference type="InterPro" id="IPR036291">
    <property type="entry name" value="NAD(P)-bd_dom_sf"/>
</dbReference>
<evidence type="ECO:0000256" key="1">
    <source>
        <dbReference type="ARBA" id="ARBA00006484"/>
    </source>
</evidence>
<feature type="domain" description="Ketoreductase" evidence="4">
    <location>
        <begin position="2"/>
        <end position="192"/>
    </location>
</feature>
<sequence length="245" mass="25323">MKVCVVTGAAQGIGEATALRLAADGAAVAVLDISDRAAEVADRIRAAGGRAISVRCDVSSEADWSEAVARCRAELGPVDMLVSNAYTVDVRPAHETTLGSWERQLSVNLTGAFLGFTACLPDLRRNCRGAVVLISSVHALVGLPGRPAYAATKAGLTGLTRQLAVEYGTELRVNCVLPGPVLTAAWDGIGEADREHSAAETAVKRMGRPDEVAAAVAFLAGDDASFVTGATLAVDGGWSVYKQSS</sequence>
<dbReference type="SMART" id="SM00822">
    <property type="entry name" value="PKS_KR"/>
    <property type="match status" value="1"/>
</dbReference>
<keyword evidence="2" id="KW-0560">Oxidoreductase</keyword>
<evidence type="ECO:0000259" key="4">
    <source>
        <dbReference type="SMART" id="SM00822"/>
    </source>
</evidence>
<comment type="caution">
    <text evidence="5">The sequence shown here is derived from an EMBL/GenBank/DDBJ whole genome shotgun (WGS) entry which is preliminary data.</text>
</comment>
<dbReference type="InterPro" id="IPR002347">
    <property type="entry name" value="SDR_fam"/>
</dbReference>
<dbReference type="InterPro" id="IPR057326">
    <property type="entry name" value="KR_dom"/>
</dbReference>
<proteinExistence type="inferred from homology"/>
<organism evidence="5 6">
    <name type="scientific">Amycolatopsis magusensis</name>
    <dbReference type="NCBI Taxonomy" id="882444"/>
    <lineage>
        <taxon>Bacteria</taxon>
        <taxon>Bacillati</taxon>
        <taxon>Actinomycetota</taxon>
        <taxon>Actinomycetes</taxon>
        <taxon>Pseudonocardiales</taxon>
        <taxon>Pseudonocardiaceae</taxon>
        <taxon>Amycolatopsis</taxon>
    </lineage>
</organism>
<dbReference type="CDD" id="cd05233">
    <property type="entry name" value="SDR_c"/>
    <property type="match status" value="1"/>
</dbReference>
<dbReference type="Proteomes" id="UP000741013">
    <property type="component" value="Unassembled WGS sequence"/>
</dbReference>
<dbReference type="Pfam" id="PF13561">
    <property type="entry name" value="adh_short_C2"/>
    <property type="match status" value="1"/>
</dbReference>
<dbReference type="PROSITE" id="PS00061">
    <property type="entry name" value="ADH_SHORT"/>
    <property type="match status" value="1"/>
</dbReference>
<dbReference type="EMBL" id="JAGGMS010000001">
    <property type="protein sequence ID" value="MBP2184286.1"/>
    <property type="molecule type" value="Genomic_DNA"/>
</dbReference>
<dbReference type="RefSeq" id="WP_209667321.1">
    <property type="nucleotide sequence ID" value="NZ_JAGGMS010000001.1"/>
</dbReference>
<name>A0ABS4Q0B4_9PSEU</name>
<protein>
    <submittedName>
        <fullName evidence="5">NAD(P)-dependent dehydrogenase (Short-subunit alcohol dehydrogenase family)</fullName>
    </submittedName>
</protein>
<accession>A0ABS4Q0B4</accession>
<dbReference type="SUPFAM" id="SSF51735">
    <property type="entry name" value="NAD(P)-binding Rossmann-fold domains"/>
    <property type="match status" value="1"/>
</dbReference>
<dbReference type="InterPro" id="IPR020904">
    <property type="entry name" value="Sc_DH/Rdtase_CS"/>
</dbReference>